<dbReference type="Proteomes" id="UP001500556">
    <property type="component" value="Unassembled WGS sequence"/>
</dbReference>
<organism evidence="2 3">
    <name type="scientific">Pedococcus ginsenosidimutans</name>
    <dbReference type="NCBI Taxonomy" id="490570"/>
    <lineage>
        <taxon>Bacteria</taxon>
        <taxon>Bacillati</taxon>
        <taxon>Actinomycetota</taxon>
        <taxon>Actinomycetes</taxon>
        <taxon>Micrococcales</taxon>
        <taxon>Intrasporangiaceae</taxon>
        <taxon>Pedococcus</taxon>
    </lineage>
</organism>
<dbReference type="EMBL" id="BAABLO010000001">
    <property type="protein sequence ID" value="GAA4710679.1"/>
    <property type="molecule type" value="Genomic_DNA"/>
</dbReference>
<reference evidence="3" key="1">
    <citation type="journal article" date="2019" name="Int. J. Syst. Evol. Microbiol.">
        <title>The Global Catalogue of Microorganisms (GCM) 10K type strain sequencing project: providing services to taxonomists for standard genome sequencing and annotation.</title>
        <authorList>
            <consortium name="The Broad Institute Genomics Platform"/>
            <consortium name="The Broad Institute Genome Sequencing Center for Infectious Disease"/>
            <person name="Wu L."/>
            <person name="Ma J."/>
        </authorList>
    </citation>
    <scope>NUCLEOTIDE SEQUENCE [LARGE SCALE GENOMIC DNA]</scope>
    <source>
        <strain evidence="3">JCM 18961</strain>
    </source>
</reference>
<feature type="chain" id="PRO_5045909608" description="DUF4232 domain-containing protein" evidence="1">
    <location>
        <begin position="20"/>
        <end position="151"/>
    </location>
</feature>
<comment type="caution">
    <text evidence="2">The sequence shown here is derived from an EMBL/GenBank/DDBJ whole genome shotgun (WGS) entry which is preliminary data.</text>
</comment>
<keyword evidence="1" id="KW-0732">Signal</keyword>
<evidence type="ECO:0000313" key="2">
    <source>
        <dbReference type="EMBL" id="GAA4710679.1"/>
    </source>
</evidence>
<proteinExistence type="predicted"/>
<sequence length="151" mass="14018">MAVATTLVLTAAVGGAAFAAWSSSGTGSGTAASGTATALTTSATTAPASAAYPGGPAVALALVASNPNGFPVRVTSITLDTARPVVVTGGSGTCTAPPVAVSATGLSINLAANASNVSLTVPGAMTLGASTPSGCQGATFTVPVVLNGQTP</sequence>
<keyword evidence="3" id="KW-1185">Reference proteome</keyword>
<protein>
    <recommendedName>
        <fullName evidence="4">DUF4232 domain-containing protein</fullName>
    </recommendedName>
</protein>
<evidence type="ECO:0000256" key="1">
    <source>
        <dbReference type="SAM" id="SignalP"/>
    </source>
</evidence>
<name>A0ABP8XQ17_9MICO</name>
<evidence type="ECO:0008006" key="4">
    <source>
        <dbReference type="Google" id="ProtNLM"/>
    </source>
</evidence>
<feature type="signal peptide" evidence="1">
    <location>
        <begin position="1"/>
        <end position="19"/>
    </location>
</feature>
<evidence type="ECO:0000313" key="3">
    <source>
        <dbReference type="Proteomes" id="UP001500556"/>
    </source>
</evidence>
<accession>A0ABP8XQ17</accession>
<gene>
    <name evidence="2" type="ORF">GCM10025782_03390</name>
</gene>